<dbReference type="PANTHER" id="PTHR42709:SF11">
    <property type="entry name" value="DEDA FAMILY PROTEIN"/>
    <property type="match status" value="1"/>
</dbReference>
<dbReference type="PANTHER" id="PTHR42709">
    <property type="entry name" value="ALKALINE PHOSPHATASE LIKE PROTEIN"/>
    <property type="match status" value="1"/>
</dbReference>
<feature type="transmembrane region" description="Helical" evidence="3">
    <location>
        <begin position="161"/>
        <end position="179"/>
    </location>
</feature>
<reference evidence="5 6" key="1">
    <citation type="submission" date="2023-07" db="EMBL/GenBank/DDBJ databases">
        <title>Genomic Encyclopedia of Type Strains, Phase IV (KMG-IV): sequencing the most valuable type-strain genomes for metagenomic binning, comparative biology and taxonomic classification.</title>
        <authorList>
            <person name="Goeker M."/>
        </authorList>
    </citation>
    <scope>NUCLEOTIDE SEQUENCE [LARGE SCALE GENOMIC DNA]</scope>
    <source>
        <strain evidence="5 6">DSM 12751</strain>
    </source>
</reference>
<comment type="similarity">
    <text evidence="1">Belongs to the DedA family.</text>
</comment>
<evidence type="ECO:0000313" key="5">
    <source>
        <dbReference type="EMBL" id="MDQ0167665.1"/>
    </source>
</evidence>
<accession>A0ABT9W333</accession>
<dbReference type="RefSeq" id="WP_307396757.1">
    <property type="nucleotide sequence ID" value="NZ_BAAADK010000032.1"/>
</dbReference>
<keyword evidence="3" id="KW-0472">Membrane</keyword>
<feature type="transmembrane region" description="Helical" evidence="3">
    <location>
        <begin position="47"/>
        <end position="68"/>
    </location>
</feature>
<feature type="transmembrane region" description="Helical" evidence="3">
    <location>
        <begin position="12"/>
        <end position="35"/>
    </location>
</feature>
<feature type="transmembrane region" description="Helical" evidence="3">
    <location>
        <begin position="99"/>
        <end position="121"/>
    </location>
</feature>
<feature type="domain" description="VTT" evidence="4">
    <location>
        <begin position="47"/>
        <end position="146"/>
    </location>
</feature>
<feature type="region of interest" description="Disordered" evidence="2">
    <location>
        <begin position="190"/>
        <end position="264"/>
    </location>
</feature>
<evidence type="ECO:0000256" key="2">
    <source>
        <dbReference type="SAM" id="MobiDB-lite"/>
    </source>
</evidence>
<keyword evidence="6" id="KW-1185">Reference proteome</keyword>
<protein>
    <submittedName>
        <fullName evidence="5">Membrane protein YqaA with SNARE-associated domain</fullName>
    </submittedName>
</protein>
<sequence length="264" mass="29256">MFQSFLDFLMEFGVWGLAIHSFIDAVIFPIPAFFLQVSLSLINPSQALWFATVGFIACLLGTPVGYLIGKLLGNKVLYKILKKEWIDSATKLFKEKGEAAILIGSFTPIPFKVFTIMSGCLNFPLWRLMAYAAVGRATKFYVVGALFYFYGRAAEGMVKDVSLYIFLTAVPIILLIMFVKNRLTKRKNKKLAEQASTNGQNDIHNDSSLASQQQAVSTDKSSLEAEATTQENSDLSNDQDSSTANDHLSEDDNEDETESARTKG</sequence>
<evidence type="ECO:0000259" key="4">
    <source>
        <dbReference type="Pfam" id="PF09335"/>
    </source>
</evidence>
<evidence type="ECO:0000313" key="6">
    <source>
        <dbReference type="Proteomes" id="UP001235840"/>
    </source>
</evidence>
<feature type="compositionally biased region" description="Polar residues" evidence="2">
    <location>
        <begin position="227"/>
        <end position="246"/>
    </location>
</feature>
<gene>
    <name evidence="5" type="ORF">J2S11_003592</name>
</gene>
<dbReference type="Proteomes" id="UP001235840">
    <property type="component" value="Unassembled WGS sequence"/>
</dbReference>
<dbReference type="EMBL" id="JAUSTY010000018">
    <property type="protein sequence ID" value="MDQ0167665.1"/>
    <property type="molecule type" value="Genomic_DNA"/>
</dbReference>
<dbReference type="InterPro" id="IPR051311">
    <property type="entry name" value="DedA_domain"/>
</dbReference>
<organism evidence="5 6">
    <name type="scientific">Caldalkalibacillus horti</name>
    <dbReference type="NCBI Taxonomy" id="77523"/>
    <lineage>
        <taxon>Bacteria</taxon>
        <taxon>Bacillati</taxon>
        <taxon>Bacillota</taxon>
        <taxon>Bacilli</taxon>
        <taxon>Bacillales</taxon>
        <taxon>Bacillaceae</taxon>
        <taxon>Caldalkalibacillus</taxon>
    </lineage>
</organism>
<proteinExistence type="inferred from homology"/>
<evidence type="ECO:0000256" key="1">
    <source>
        <dbReference type="ARBA" id="ARBA00010792"/>
    </source>
</evidence>
<keyword evidence="3" id="KW-0812">Transmembrane</keyword>
<dbReference type="Pfam" id="PF09335">
    <property type="entry name" value="VTT_dom"/>
    <property type="match status" value="1"/>
</dbReference>
<evidence type="ECO:0000256" key="3">
    <source>
        <dbReference type="SAM" id="Phobius"/>
    </source>
</evidence>
<dbReference type="InterPro" id="IPR032816">
    <property type="entry name" value="VTT_dom"/>
</dbReference>
<name>A0ABT9W333_9BACI</name>
<feature type="compositionally biased region" description="Polar residues" evidence="2">
    <location>
        <begin position="194"/>
        <end position="220"/>
    </location>
</feature>
<comment type="caution">
    <text evidence="5">The sequence shown here is derived from an EMBL/GenBank/DDBJ whole genome shotgun (WGS) entry which is preliminary data.</text>
</comment>
<feature type="transmembrane region" description="Helical" evidence="3">
    <location>
        <begin position="128"/>
        <end position="149"/>
    </location>
</feature>
<keyword evidence="3" id="KW-1133">Transmembrane helix</keyword>